<name>A0A369MTL0_EGGLN</name>
<evidence type="ECO:0000313" key="3">
    <source>
        <dbReference type="Proteomes" id="UP000253752"/>
    </source>
</evidence>
<dbReference type="EMBL" id="WPOM01000012">
    <property type="protein sequence ID" value="MVN33062.1"/>
    <property type="molecule type" value="Genomic_DNA"/>
</dbReference>
<evidence type="ECO:0000313" key="4">
    <source>
        <dbReference type="Proteomes" id="UP000436429"/>
    </source>
</evidence>
<reference evidence="2 3" key="1">
    <citation type="journal article" date="2018" name="Elife">
        <title>Discovery and characterization of a prevalent human gut bacterial enzyme sufficient for the inactivation of a family of plant toxins.</title>
        <authorList>
            <person name="Koppel N."/>
            <person name="Bisanz J.E."/>
            <person name="Pandelia M.E."/>
            <person name="Turnbaugh P.J."/>
            <person name="Balskus E.P."/>
        </authorList>
    </citation>
    <scope>NUCLEOTIDE SEQUENCE [LARGE SCALE GENOMIC DNA]</scope>
    <source>
        <strain evidence="2 3">MR1 #12</strain>
    </source>
</reference>
<proteinExistence type="predicted"/>
<comment type="caution">
    <text evidence="2">The sequence shown here is derived from an EMBL/GenBank/DDBJ whole genome shotgun (WGS) entry which is preliminary data.</text>
</comment>
<evidence type="ECO:0000313" key="1">
    <source>
        <dbReference type="EMBL" id="MVN33062.1"/>
    </source>
</evidence>
<evidence type="ECO:0000313" key="2">
    <source>
        <dbReference type="EMBL" id="RDB79108.1"/>
    </source>
</evidence>
<reference evidence="1 4" key="2">
    <citation type="submission" date="2019-11" db="EMBL/GenBank/DDBJ databases">
        <title>Whole genome shotgun sequencing (WGS) data from Adlercreutzia equolifaciens ResAG-91, Eggerthella lenta MRI-F36, MRI-F37, MRI-F40, ResAG-49, ResAG-88, ResAG-121, ResAG-145, and Gordonibacter sp. ResAG-5, ResAG-26, ResAG-43, ResAG-50, ResAG-59.</title>
        <authorList>
            <person name="Stoll D.A."/>
            <person name="Danylec N."/>
            <person name="Franz C.M.A.P."/>
            <person name="Huch M."/>
        </authorList>
    </citation>
    <scope>NUCLEOTIDE SEQUENCE [LARGE SCALE GENOMIC DNA]</scope>
    <source>
        <strain evidence="1 4">ResAG-88</strain>
    </source>
</reference>
<accession>A0A369MTL0</accession>
<gene>
    <name evidence="2" type="ORF">C1872_08825</name>
    <name evidence="1" type="ORF">GO726_07750</name>
</gene>
<dbReference type="EMBL" id="PPTX01000012">
    <property type="protein sequence ID" value="RDB79108.1"/>
    <property type="molecule type" value="Genomic_DNA"/>
</dbReference>
<sequence length="189" mass="20461">MILEMTYSDGHHECFDSNSLTGGAVFGRANILTEFDVVWEEGEGGQHLVVYEHHMEESAPSDDEASANAERIRGPRLKLIDSSEVPGIESVSLDGRLLTWSQGGCLVDAAKFELACMKWYSGPMGAGANAKAVALFRYLERARPELASDEAEICPLFGYPVAAFREAEDEEMAQAGGADCGEGGFDEMD</sequence>
<organism evidence="2 3">
    <name type="scientific">Eggerthella lenta</name>
    <name type="common">Eubacterium lentum</name>
    <dbReference type="NCBI Taxonomy" id="84112"/>
    <lineage>
        <taxon>Bacteria</taxon>
        <taxon>Bacillati</taxon>
        <taxon>Actinomycetota</taxon>
        <taxon>Coriobacteriia</taxon>
        <taxon>Eggerthellales</taxon>
        <taxon>Eggerthellaceae</taxon>
        <taxon>Eggerthella</taxon>
    </lineage>
</organism>
<dbReference type="Proteomes" id="UP000253752">
    <property type="component" value="Unassembled WGS sequence"/>
</dbReference>
<protein>
    <submittedName>
        <fullName evidence="2">Uncharacterized protein</fullName>
    </submittedName>
</protein>
<dbReference type="RefSeq" id="WP_114513225.1">
    <property type="nucleotide sequence ID" value="NZ_AP031442.1"/>
</dbReference>
<dbReference type="Proteomes" id="UP000436429">
    <property type="component" value="Unassembled WGS sequence"/>
</dbReference>
<dbReference type="AlphaFoldDB" id="A0A369MTL0"/>